<dbReference type="EMBL" id="JASJOS010000016">
    <property type="protein sequence ID" value="MDJ1484804.1"/>
    <property type="molecule type" value="Genomic_DNA"/>
</dbReference>
<dbReference type="Gene3D" id="3.60.15.10">
    <property type="entry name" value="Ribonuclease Z/Hydroxyacylglutathione hydrolase-like"/>
    <property type="match status" value="1"/>
</dbReference>
<dbReference type="InterPro" id="IPR044528">
    <property type="entry name" value="POD-like_MBL-fold"/>
</dbReference>
<dbReference type="FunFam" id="3.60.15.10:FF:000030">
    <property type="entry name" value="Metallo-beta-lactamase family protein"/>
    <property type="match status" value="1"/>
</dbReference>
<organism evidence="3 4">
    <name type="scientific">Xanthocytophaga flava</name>
    <dbReference type="NCBI Taxonomy" id="3048013"/>
    <lineage>
        <taxon>Bacteria</taxon>
        <taxon>Pseudomonadati</taxon>
        <taxon>Bacteroidota</taxon>
        <taxon>Cytophagia</taxon>
        <taxon>Cytophagales</taxon>
        <taxon>Rhodocytophagaceae</taxon>
        <taxon>Xanthocytophaga</taxon>
    </lineage>
</organism>
<dbReference type="SMART" id="SM00849">
    <property type="entry name" value="Lactamase_B"/>
    <property type="match status" value="1"/>
</dbReference>
<evidence type="ECO:0000256" key="1">
    <source>
        <dbReference type="ARBA" id="ARBA00022723"/>
    </source>
</evidence>
<dbReference type="InterPro" id="IPR036866">
    <property type="entry name" value="RibonucZ/Hydroxyglut_hydro"/>
</dbReference>
<accession>A0AAE3UCH9</accession>
<dbReference type="Pfam" id="PF00581">
    <property type="entry name" value="Rhodanese"/>
    <property type="match status" value="2"/>
</dbReference>
<dbReference type="GO" id="GO:0070813">
    <property type="term" value="P:hydrogen sulfide metabolic process"/>
    <property type="evidence" value="ECO:0007669"/>
    <property type="project" value="TreeGrafter"/>
</dbReference>
<feature type="domain" description="Rhodanese" evidence="2">
    <location>
        <begin position="267"/>
        <end position="358"/>
    </location>
</feature>
<keyword evidence="1" id="KW-0479">Metal-binding</keyword>
<dbReference type="InterPro" id="IPR036873">
    <property type="entry name" value="Rhodanese-like_dom_sf"/>
</dbReference>
<dbReference type="Proteomes" id="UP001241110">
    <property type="component" value="Unassembled WGS sequence"/>
</dbReference>
<dbReference type="SMART" id="SM00450">
    <property type="entry name" value="RHOD"/>
    <property type="match status" value="2"/>
</dbReference>
<dbReference type="Pfam" id="PF00753">
    <property type="entry name" value="Lactamase_B"/>
    <property type="match status" value="1"/>
</dbReference>
<gene>
    <name evidence="3" type="ORF">QNI16_30165</name>
</gene>
<proteinExistence type="predicted"/>
<feature type="domain" description="Rhodanese" evidence="2">
    <location>
        <begin position="372"/>
        <end position="460"/>
    </location>
</feature>
<dbReference type="SUPFAM" id="SSF56281">
    <property type="entry name" value="Metallo-hydrolase/oxidoreductase"/>
    <property type="match status" value="1"/>
</dbReference>
<dbReference type="GO" id="GO:0046872">
    <property type="term" value="F:metal ion binding"/>
    <property type="evidence" value="ECO:0007669"/>
    <property type="project" value="UniProtKB-KW"/>
</dbReference>
<dbReference type="CDD" id="cd00158">
    <property type="entry name" value="RHOD"/>
    <property type="match status" value="2"/>
</dbReference>
<dbReference type="AlphaFoldDB" id="A0AAE3UCH9"/>
<dbReference type="InterPro" id="IPR051682">
    <property type="entry name" value="Mito_Persulfide_Diox"/>
</dbReference>
<comment type="caution">
    <text evidence="3">The sequence shown here is derived from an EMBL/GenBank/DDBJ whole genome shotgun (WGS) entry which is preliminary data.</text>
</comment>
<dbReference type="Gene3D" id="3.40.250.10">
    <property type="entry name" value="Rhodanese-like domain"/>
    <property type="match status" value="2"/>
</dbReference>
<evidence type="ECO:0000313" key="4">
    <source>
        <dbReference type="Proteomes" id="UP001241110"/>
    </source>
</evidence>
<evidence type="ECO:0000259" key="2">
    <source>
        <dbReference type="PROSITE" id="PS50206"/>
    </source>
</evidence>
<dbReference type="PANTHER" id="PTHR43084:SF1">
    <property type="entry name" value="PERSULFIDE DIOXYGENASE ETHE1, MITOCHONDRIAL"/>
    <property type="match status" value="1"/>
</dbReference>
<dbReference type="PANTHER" id="PTHR43084">
    <property type="entry name" value="PERSULFIDE DIOXYGENASE ETHE1"/>
    <property type="match status" value="1"/>
</dbReference>
<dbReference type="InterPro" id="IPR001279">
    <property type="entry name" value="Metallo-B-lactamas"/>
</dbReference>
<dbReference type="RefSeq" id="WP_313986510.1">
    <property type="nucleotide sequence ID" value="NZ_JASJOS010000016.1"/>
</dbReference>
<dbReference type="InterPro" id="IPR001763">
    <property type="entry name" value="Rhodanese-like_dom"/>
</dbReference>
<protein>
    <submittedName>
        <fullName evidence="3">MBL fold metallo-hydrolase</fullName>
    </submittedName>
</protein>
<dbReference type="GO" id="GO:0050313">
    <property type="term" value="F:sulfur dioxygenase activity"/>
    <property type="evidence" value="ECO:0007669"/>
    <property type="project" value="InterPro"/>
</dbReference>
<evidence type="ECO:0000313" key="3">
    <source>
        <dbReference type="EMBL" id="MDJ1484804.1"/>
    </source>
</evidence>
<sequence>MLIEQIYTGCLAQGAYYIESKGEAAVIDPLREVQPYLQRAKRNGATIKYIFETHFHADFVSGHLDLAKQTGASIIYGPNANPAFKAFIAQDNQEFQLGELTIRVLHTPGHTLESSCFLLIDSQGHYQAVFTGDTLFIGDVGRPDLAQKSSLTMEDLAGYLYDSLHTKLMPLPDDVIVYPAHGAGSACGKNMSKETSDTLGHQKQTNYALKATNKEQFIKEVTDGLLPPPYYFPQNVQLNKEGYESVEKVVSRGLTPLNADTFELVVNEQHALILDTRKPQVFKDDFIPNSINIGIDGDFAPWVGTLITDINQPIVLVVEAGREEEVVTRLSRVGYDHTLGYLQGGIQAWKEAGKEIDQIESIPADEFASRFQSGNIQVKDVRKQSEYEAEHMEGAENVPLAYLSEHMAEFSKAEPVYLHCAGGYRSMIAASILKARGYDNIIDVAGGFKAIAQTNIPKTSYTCPSTL</sequence>
<dbReference type="GO" id="GO:0006749">
    <property type="term" value="P:glutathione metabolic process"/>
    <property type="evidence" value="ECO:0007669"/>
    <property type="project" value="InterPro"/>
</dbReference>
<dbReference type="SUPFAM" id="SSF52821">
    <property type="entry name" value="Rhodanese/Cell cycle control phosphatase"/>
    <property type="match status" value="2"/>
</dbReference>
<dbReference type="PROSITE" id="PS50206">
    <property type="entry name" value="RHODANESE_3"/>
    <property type="match status" value="2"/>
</dbReference>
<dbReference type="CDD" id="cd07724">
    <property type="entry name" value="POD-like_MBL-fold"/>
    <property type="match status" value="1"/>
</dbReference>
<name>A0AAE3UCH9_9BACT</name>
<reference evidence="3" key="1">
    <citation type="submission" date="2023-05" db="EMBL/GenBank/DDBJ databases">
        <authorList>
            <person name="Zhang X."/>
        </authorList>
    </citation>
    <scope>NUCLEOTIDE SEQUENCE</scope>
    <source>
        <strain evidence="3">YF14B1</strain>
    </source>
</reference>